<dbReference type="PANTHER" id="PTHR43163:SF6">
    <property type="entry name" value="DIPEPTIDE TRANSPORT SYSTEM PERMEASE PROTEIN DPPB-RELATED"/>
    <property type="match status" value="1"/>
</dbReference>
<dbReference type="InterPro" id="IPR045621">
    <property type="entry name" value="BPD_transp_1_N"/>
</dbReference>
<proteinExistence type="inferred from homology"/>
<protein>
    <submittedName>
        <fullName evidence="9">Peptide/nickel transport system permease protein</fullName>
    </submittedName>
</protein>
<dbReference type="InterPro" id="IPR000515">
    <property type="entry name" value="MetI-like"/>
</dbReference>
<comment type="caution">
    <text evidence="9">The sequence shown here is derived from an EMBL/GenBank/DDBJ whole genome shotgun (WGS) entry which is preliminary data.</text>
</comment>
<organism evidence="9 10">
    <name type="scientific">Tamaricihabitans halophyticus</name>
    <dbReference type="NCBI Taxonomy" id="1262583"/>
    <lineage>
        <taxon>Bacteria</taxon>
        <taxon>Bacillati</taxon>
        <taxon>Actinomycetota</taxon>
        <taxon>Actinomycetes</taxon>
        <taxon>Pseudonocardiales</taxon>
        <taxon>Pseudonocardiaceae</taxon>
        <taxon>Tamaricihabitans</taxon>
    </lineage>
</organism>
<dbReference type="Pfam" id="PF19300">
    <property type="entry name" value="BPD_transp_1_N"/>
    <property type="match status" value="1"/>
</dbReference>
<dbReference type="CDD" id="cd06261">
    <property type="entry name" value="TM_PBP2"/>
    <property type="match status" value="1"/>
</dbReference>
<evidence type="ECO:0000256" key="5">
    <source>
        <dbReference type="ARBA" id="ARBA00022989"/>
    </source>
</evidence>
<feature type="transmembrane region" description="Helical" evidence="7">
    <location>
        <begin position="99"/>
        <end position="122"/>
    </location>
</feature>
<keyword evidence="3" id="KW-1003">Cell membrane</keyword>
<evidence type="ECO:0000256" key="6">
    <source>
        <dbReference type="ARBA" id="ARBA00023136"/>
    </source>
</evidence>
<feature type="transmembrane region" description="Helical" evidence="7">
    <location>
        <begin position="134"/>
        <end position="162"/>
    </location>
</feature>
<feature type="transmembrane region" description="Helical" evidence="7">
    <location>
        <begin position="281"/>
        <end position="307"/>
    </location>
</feature>
<dbReference type="OrthoDB" id="9778910at2"/>
<dbReference type="GO" id="GO:0055085">
    <property type="term" value="P:transmembrane transport"/>
    <property type="evidence" value="ECO:0007669"/>
    <property type="project" value="InterPro"/>
</dbReference>
<evidence type="ECO:0000256" key="4">
    <source>
        <dbReference type="ARBA" id="ARBA00022692"/>
    </source>
</evidence>
<feature type="transmembrane region" description="Helical" evidence="7">
    <location>
        <begin position="12"/>
        <end position="30"/>
    </location>
</feature>
<evidence type="ECO:0000313" key="10">
    <source>
        <dbReference type="Proteomes" id="UP000294911"/>
    </source>
</evidence>
<comment type="subcellular location">
    <subcellularLocation>
        <location evidence="1 7">Cell membrane</location>
        <topology evidence="1 7">Multi-pass membrane protein</topology>
    </subcellularLocation>
</comment>
<feature type="transmembrane region" description="Helical" evidence="7">
    <location>
        <begin position="239"/>
        <end position="261"/>
    </location>
</feature>
<gene>
    <name evidence="9" type="ORF">EV191_108156</name>
</gene>
<keyword evidence="5 7" id="KW-1133">Transmembrane helix</keyword>
<comment type="similarity">
    <text evidence="7">Belongs to the binding-protein-dependent transport system permease family.</text>
</comment>
<keyword evidence="6 7" id="KW-0472">Membrane</keyword>
<dbReference type="SUPFAM" id="SSF161098">
    <property type="entry name" value="MetI-like"/>
    <property type="match status" value="1"/>
</dbReference>
<keyword evidence="2 7" id="KW-0813">Transport</keyword>
<keyword evidence="4 7" id="KW-0812">Transmembrane</keyword>
<dbReference type="EMBL" id="SLXQ01000008">
    <property type="protein sequence ID" value="TCP50067.1"/>
    <property type="molecule type" value="Genomic_DNA"/>
</dbReference>
<sequence length="314" mass="33561">MITYALRRIAMIIPLIIMVSFGVYALVLMIPGDPAITIAGENATEEQIQATRERLGLTDSFFVQYWNWISGAVRGDLGQSLFSSQTVTGAILDRFPVTLALTAAAVTVALLIAVPAGIIAALHRGRWPDRAVTLLTSIGISMPSFWLGILLVMVLALATPIFPAVGYTPLSESVLGWAHNLVLPAFTLGLAVCAEITRQLRGSLSDVLHQDYIRTARAAGLRGRIVVVKHGMKNAAVPVVTVLGFQVGFLLGGSVVVERVFGIPGLGDLAIRAVLERDIPMIQGIVVVSAAIVMLVNLVVDLSYGYLNPKVRQS</sequence>
<reference evidence="9 10" key="1">
    <citation type="submission" date="2019-03" db="EMBL/GenBank/DDBJ databases">
        <title>Genomic Encyclopedia of Type Strains, Phase IV (KMG-IV): sequencing the most valuable type-strain genomes for metagenomic binning, comparative biology and taxonomic classification.</title>
        <authorList>
            <person name="Goeker M."/>
        </authorList>
    </citation>
    <scope>NUCLEOTIDE SEQUENCE [LARGE SCALE GENOMIC DNA]</scope>
    <source>
        <strain evidence="9 10">DSM 45765</strain>
    </source>
</reference>
<accession>A0A4R2QL46</accession>
<dbReference type="RefSeq" id="WP_132878377.1">
    <property type="nucleotide sequence ID" value="NZ_SLXQ01000008.1"/>
</dbReference>
<evidence type="ECO:0000256" key="3">
    <source>
        <dbReference type="ARBA" id="ARBA00022475"/>
    </source>
</evidence>
<evidence type="ECO:0000256" key="1">
    <source>
        <dbReference type="ARBA" id="ARBA00004651"/>
    </source>
</evidence>
<dbReference type="PROSITE" id="PS50928">
    <property type="entry name" value="ABC_TM1"/>
    <property type="match status" value="1"/>
</dbReference>
<evidence type="ECO:0000256" key="2">
    <source>
        <dbReference type="ARBA" id="ARBA00022448"/>
    </source>
</evidence>
<evidence type="ECO:0000259" key="8">
    <source>
        <dbReference type="PROSITE" id="PS50928"/>
    </source>
</evidence>
<name>A0A4R2QL46_9PSEU</name>
<dbReference type="InterPro" id="IPR035906">
    <property type="entry name" value="MetI-like_sf"/>
</dbReference>
<dbReference type="PANTHER" id="PTHR43163">
    <property type="entry name" value="DIPEPTIDE TRANSPORT SYSTEM PERMEASE PROTEIN DPPB-RELATED"/>
    <property type="match status" value="1"/>
</dbReference>
<dbReference type="AlphaFoldDB" id="A0A4R2QL46"/>
<evidence type="ECO:0000313" key="9">
    <source>
        <dbReference type="EMBL" id="TCP50067.1"/>
    </source>
</evidence>
<feature type="domain" description="ABC transmembrane type-1" evidence="8">
    <location>
        <begin position="95"/>
        <end position="304"/>
    </location>
</feature>
<evidence type="ECO:0000256" key="7">
    <source>
        <dbReference type="RuleBase" id="RU363032"/>
    </source>
</evidence>
<dbReference type="Pfam" id="PF00528">
    <property type="entry name" value="BPD_transp_1"/>
    <property type="match status" value="1"/>
</dbReference>
<feature type="transmembrane region" description="Helical" evidence="7">
    <location>
        <begin position="174"/>
        <end position="194"/>
    </location>
</feature>
<dbReference type="GO" id="GO:0005886">
    <property type="term" value="C:plasma membrane"/>
    <property type="evidence" value="ECO:0007669"/>
    <property type="project" value="UniProtKB-SubCell"/>
</dbReference>
<dbReference type="Gene3D" id="1.10.3720.10">
    <property type="entry name" value="MetI-like"/>
    <property type="match status" value="1"/>
</dbReference>
<keyword evidence="10" id="KW-1185">Reference proteome</keyword>
<dbReference type="Proteomes" id="UP000294911">
    <property type="component" value="Unassembled WGS sequence"/>
</dbReference>